<dbReference type="EMBL" id="SHKY01000001">
    <property type="protein sequence ID" value="RZU54279.1"/>
    <property type="molecule type" value="Genomic_DNA"/>
</dbReference>
<dbReference type="GO" id="GO:0003700">
    <property type="term" value="F:DNA-binding transcription factor activity"/>
    <property type="evidence" value="ECO:0007669"/>
    <property type="project" value="InterPro"/>
</dbReference>
<dbReference type="GO" id="GO:0005737">
    <property type="term" value="C:cytoplasm"/>
    <property type="evidence" value="ECO:0007669"/>
    <property type="project" value="UniProtKB-SubCell"/>
</dbReference>
<dbReference type="SMART" id="SM00347">
    <property type="entry name" value="HTH_MARR"/>
    <property type="match status" value="1"/>
</dbReference>
<keyword evidence="2" id="KW-0963">Cytoplasm</keyword>
<dbReference type="InterPro" id="IPR011991">
    <property type="entry name" value="ArsR-like_HTH"/>
</dbReference>
<evidence type="ECO:0000256" key="2">
    <source>
        <dbReference type="ARBA" id="ARBA00022490"/>
    </source>
</evidence>
<keyword evidence="4 7" id="KW-0238">DNA-binding</keyword>
<keyword evidence="3" id="KW-0805">Transcription regulation</keyword>
<dbReference type="RefSeq" id="WP_165449665.1">
    <property type="nucleotide sequence ID" value="NZ_SHKY01000001.1"/>
</dbReference>
<evidence type="ECO:0000313" key="8">
    <source>
        <dbReference type="Proteomes" id="UP000292564"/>
    </source>
</evidence>
<dbReference type="PANTHER" id="PTHR33164">
    <property type="entry name" value="TRANSCRIPTIONAL REGULATOR, MARR FAMILY"/>
    <property type="match status" value="1"/>
</dbReference>
<comment type="caution">
    <text evidence="7">The sequence shown here is derived from an EMBL/GenBank/DDBJ whole genome shotgun (WGS) entry which is preliminary data.</text>
</comment>
<dbReference type="InterPro" id="IPR039422">
    <property type="entry name" value="MarR/SlyA-like"/>
</dbReference>
<evidence type="ECO:0000259" key="6">
    <source>
        <dbReference type="PROSITE" id="PS50995"/>
    </source>
</evidence>
<dbReference type="Gene3D" id="1.10.10.10">
    <property type="entry name" value="Winged helix-like DNA-binding domain superfamily/Winged helix DNA-binding domain"/>
    <property type="match status" value="1"/>
</dbReference>
<dbReference type="InterPro" id="IPR055166">
    <property type="entry name" value="Transc_reg_Sar_Rot_HTH"/>
</dbReference>
<dbReference type="SUPFAM" id="SSF46785">
    <property type="entry name" value="Winged helix' DNA-binding domain"/>
    <property type="match status" value="1"/>
</dbReference>
<evidence type="ECO:0000256" key="5">
    <source>
        <dbReference type="ARBA" id="ARBA00023163"/>
    </source>
</evidence>
<name>A0A4Q7ZUL9_9ACTN</name>
<evidence type="ECO:0000256" key="1">
    <source>
        <dbReference type="ARBA" id="ARBA00004496"/>
    </source>
</evidence>
<reference evidence="7 8" key="1">
    <citation type="submission" date="2019-02" db="EMBL/GenBank/DDBJ databases">
        <title>Sequencing the genomes of 1000 actinobacteria strains.</title>
        <authorList>
            <person name="Klenk H.-P."/>
        </authorList>
    </citation>
    <scope>NUCLEOTIDE SEQUENCE [LARGE SCALE GENOMIC DNA]</scope>
    <source>
        <strain evidence="7 8">DSM 45162</strain>
    </source>
</reference>
<dbReference type="PROSITE" id="PS50995">
    <property type="entry name" value="HTH_MARR_2"/>
    <property type="match status" value="1"/>
</dbReference>
<dbReference type="Proteomes" id="UP000292564">
    <property type="component" value="Unassembled WGS sequence"/>
</dbReference>
<evidence type="ECO:0000256" key="3">
    <source>
        <dbReference type="ARBA" id="ARBA00023015"/>
    </source>
</evidence>
<evidence type="ECO:0000313" key="7">
    <source>
        <dbReference type="EMBL" id="RZU54279.1"/>
    </source>
</evidence>
<comment type="subcellular location">
    <subcellularLocation>
        <location evidence="1">Cytoplasm</location>
    </subcellularLocation>
</comment>
<dbReference type="FunFam" id="1.10.10.10:FF:000163">
    <property type="entry name" value="MarR family transcriptional regulator"/>
    <property type="match status" value="1"/>
</dbReference>
<protein>
    <submittedName>
        <fullName evidence="7">DNA-binding MarR family transcriptional regulator</fullName>
    </submittedName>
</protein>
<dbReference type="GO" id="GO:0003677">
    <property type="term" value="F:DNA binding"/>
    <property type="evidence" value="ECO:0007669"/>
    <property type="project" value="UniProtKB-KW"/>
</dbReference>
<dbReference type="InterPro" id="IPR036388">
    <property type="entry name" value="WH-like_DNA-bd_sf"/>
</dbReference>
<keyword evidence="5" id="KW-0804">Transcription</keyword>
<keyword evidence="8" id="KW-1185">Reference proteome</keyword>
<dbReference type="Pfam" id="PF22381">
    <property type="entry name" value="Staph_reg_Sar_Rot"/>
    <property type="match status" value="1"/>
</dbReference>
<dbReference type="InterPro" id="IPR000835">
    <property type="entry name" value="HTH_MarR-typ"/>
</dbReference>
<accession>A0A4Q7ZUL9</accession>
<dbReference type="AlphaFoldDB" id="A0A4Q7ZUL9"/>
<sequence>MGETTGLEQMICFNLYAASRAMTALYRPALDAHGITYPQYVALRVIWHRGDITVRDLGHALALDSGTLSPLLKRLETQGLITRRRGTDDERTVWISPTDHGRELHQQVSDLPERLACAVDLSTEEFRQLHHLLSRVRDSAASHTI</sequence>
<proteinExistence type="predicted"/>
<dbReference type="PANTHER" id="PTHR33164:SF5">
    <property type="entry name" value="ORGANIC HYDROPEROXIDE RESISTANCE TRANSCRIPTIONAL REGULATOR"/>
    <property type="match status" value="1"/>
</dbReference>
<dbReference type="GO" id="GO:0006950">
    <property type="term" value="P:response to stress"/>
    <property type="evidence" value="ECO:0007669"/>
    <property type="project" value="TreeGrafter"/>
</dbReference>
<dbReference type="PRINTS" id="PR00598">
    <property type="entry name" value="HTHMARR"/>
</dbReference>
<evidence type="ECO:0000256" key="4">
    <source>
        <dbReference type="ARBA" id="ARBA00023125"/>
    </source>
</evidence>
<feature type="domain" description="HTH marR-type" evidence="6">
    <location>
        <begin position="8"/>
        <end position="138"/>
    </location>
</feature>
<organism evidence="7 8">
    <name type="scientific">Krasilnikovia cinnamomea</name>
    <dbReference type="NCBI Taxonomy" id="349313"/>
    <lineage>
        <taxon>Bacteria</taxon>
        <taxon>Bacillati</taxon>
        <taxon>Actinomycetota</taxon>
        <taxon>Actinomycetes</taxon>
        <taxon>Micromonosporales</taxon>
        <taxon>Micromonosporaceae</taxon>
        <taxon>Krasilnikovia</taxon>
    </lineage>
</organism>
<dbReference type="InterPro" id="IPR036390">
    <property type="entry name" value="WH_DNA-bd_sf"/>
</dbReference>
<dbReference type="CDD" id="cd00090">
    <property type="entry name" value="HTH_ARSR"/>
    <property type="match status" value="1"/>
</dbReference>
<gene>
    <name evidence="7" type="ORF">EV385_6227</name>
</gene>